<dbReference type="InterPro" id="IPR006145">
    <property type="entry name" value="PsdUridine_synth_RsuA/RluA"/>
</dbReference>
<evidence type="ECO:0000256" key="1">
    <source>
        <dbReference type="ARBA" id="ARBA00010876"/>
    </source>
</evidence>
<dbReference type="PANTHER" id="PTHR21600:SF87">
    <property type="entry name" value="RNA PSEUDOURIDYLATE SYNTHASE DOMAIN-CONTAINING PROTEIN 1"/>
    <property type="match status" value="1"/>
</dbReference>
<dbReference type="CDD" id="cd02869">
    <property type="entry name" value="PseudoU_synth_RluA_like"/>
    <property type="match status" value="1"/>
</dbReference>
<dbReference type="Proteomes" id="UP000187209">
    <property type="component" value="Unassembled WGS sequence"/>
</dbReference>
<comment type="similarity">
    <text evidence="1">Belongs to the pseudouridine synthase RluA family.</text>
</comment>
<dbReference type="SUPFAM" id="SSF55120">
    <property type="entry name" value="Pseudouridine synthase"/>
    <property type="match status" value="1"/>
</dbReference>
<protein>
    <recommendedName>
        <fullName evidence="3">Pseudouridine synthase RsuA/RluA-like domain-containing protein</fullName>
    </recommendedName>
</protein>
<dbReference type="AlphaFoldDB" id="A0A1R2AXB3"/>
<proteinExistence type="inferred from homology"/>
<dbReference type="InterPro" id="IPR050188">
    <property type="entry name" value="RluA_PseudoU_synthase"/>
</dbReference>
<dbReference type="GO" id="GO:0000455">
    <property type="term" value="P:enzyme-directed rRNA pseudouridine synthesis"/>
    <property type="evidence" value="ECO:0007669"/>
    <property type="project" value="TreeGrafter"/>
</dbReference>
<dbReference type="PROSITE" id="PS50889">
    <property type="entry name" value="S4"/>
    <property type="match status" value="1"/>
</dbReference>
<accession>A0A1R2AXB3</accession>
<dbReference type="GO" id="GO:0009982">
    <property type="term" value="F:pseudouridine synthase activity"/>
    <property type="evidence" value="ECO:0007669"/>
    <property type="project" value="InterPro"/>
</dbReference>
<dbReference type="Pfam" id="PF00849">
    <property type="entry name" value="PseudoU_synth_2"/>
    <property type="match status" value="1"/>
</dbReference>
<organism evidence="4 5">
    <name type="scientific">Stentor coeruleus</name>
    <dbReference type="NCBI Taxonomy" id="5963"/>
    <lineage>
        <taxon>Eukaryota</taxon>
        <taxon>Sar</taxon>
        <taxon>Alveolata</taxon>
        <taxon>Ciliophora</taxon>
        <taxon>Postciliodesmatophora</taxon>
        <taxon>Heterotrichea</taxon>
        <taxon>Heterotrichida</taxon>
        <taxon>Stentoridae</taxon>
        <taxon>Stentor</taxon>
    </lineage>
</organism>
<keyword evidence="2" id="KW-0694">RNA-binding</keyword>
<evidence type="ECO:0000313" key="4">
    <source>
        <dbReference type="EMBL" id="OMJ69183.1"/>
    </source>
</evidence>
<name>A0A1R2AXB3_9CILI</name>
<comment type="caution">
    <text evidence="4">The sequence shown here is derived from an EMBL/GenBank/DDBJ whole genome shotgun (WGS) entry which is preliminary data.</text>
</comment>
<dbReference type="OrthoDB" id="424794at2759"/>
<gene>
    <name evidence="4" type="ORF">SteCoe_33162</name>
</gene>
<evidence type="ECO:0000313" key="5">
    <source>
        <dbReference type="Proteomes" id="UP000187209"/>
    </source>
</evidence>
<dbReference type="InterPro" id="IPR020103">
    <property type="entry name" value="PsdUridine_synth_cat_dom_sf"/>
</dbReference>
<evidence type="ECO:0000256" key="2">
    <source>
        <dbReference type="PROSITE-ProRule" id="PRU00182"/>
    </source>
</evidence>
<sequence length="281" mass="31592">MNKLIMSGKDVGQRLDQWLLKRTKLPWDFINKILRKKELRISGLHVTKNYRLKNQDLLEYPKYLSLETPILEPSGMIDTFKKWIIYEDDNILVINKPAGIASQGGVGIKISIDVLAAEHSESKINHRLDKNVSGLLVLGKTSEGCVVDIKDKIYYAIATGQVPESGVVSVKIGKVGIREGVCENGKLATTYYECIEKLIKEKEYSLVKLKLETGRKHQIRVHLGECLKAPVLGDYKYGGEDMSRIYLHAYSVLVGGKTFTAPLPNEFQSKIVELGFKTVIK</sequence>
<feature type="domain" description="Pseudouridine synthase RsuA/RluA-like" evidence="3">
    <location>
        <begin position="90"/>
        <end position="223"/>
    </location>
</feature>
<evidence type="ECO:0000259" key="3">
    <source>
        <dbReference type="Pfam" id="PF00849"/>
    </source>
</evidence>
<reference evidence="4 5" key="1">
    <citation type="submission" date="2016-11" db="EMBL/GenBank/DDBJ databases">
        <title>The macronuclear genome of Stentor coeruleus: a giant cell with tiny introns.</title>
        <authorList>
            <person name="Slabodnick M."/>
            <person name="Ruby J.G."/>
            <person name="Reiff S.B."/>
            <person name="Swart E.C."/>
            <person name="Gosai S."/>
            <person name="Prabakaran S."/>
            <person name="Witkowska E."/>
            <person name="Larue G.E."/>
            <person name="Fisher S."/>
            <person name="Freeman R.M."/>
            <person name="Gunawardena J."/>
            <person name="Chu W."/>
            <person name="Stover N.A."/>
            <person name="Gregory B.D."/>
            <person name="Nowacki M."/>
            <person name="Derisi J."/>
            <person name="Roy S.W."/>
            <person name="Marshall W.F."/>
            <person name="Sood P."/>
        </authorList>
    </citation>
    <scope>NUCLEOTIDE SEQUENCE [LARGE SCALE GENOMIC DNA]</scope>
    <source>
        <strain evidence="4">WM001</strain>
    </source>
</reference>
<dbReference type="EMBL" id="MPUH01001230">
    <property type="protein sequence ID" value="OMJ69183.1"/>
    <property type="molecule type" value="Genomic_DNA"/>
</dbReference>
<keyword evidence="5" id="KW-1185">Reference proteome</keyword>
<dbReference type="GO" id="GO:0003723">
    <property type="term" value="F:RNA binding"/>
    <property type="evidence" value="ECO:0007669"/>
    <property type="project" value="UniProtKB-KW"/>
</dbReference>
<dbReference type="PANTHER" id="PTHR21600">
    <property type="entry name" value="MITOCHONDRIAL RNA PSEUDOURIDINE SYNTHASE"/>
    <property type="match status" value="1"/>
</dbReference>
<dbReference type="Gene3D" id="3.30.2350.10">
    <property type="entry name" value="Pseudouridine synthase"/>
    <property type="match status" value="1"/>
</dbReference>